<sequence length="102" mass="11507">MSEKERGCCSMQCSNGSPFLFICLFNSCFFFLSFSQVFSLCAGCGVARIKIAKNACSQDPTDAACEMEKQKGKKGDWKKRSRGRSGKKVMKKSQTKVRRRRD</sequence>
<evidence type="ECO:0000313" key="3">
    <source>
        <dbReference type="EMBL" id="PLB33286.1"/>
    </source>
</evidence>
<evidence type="ECO:0000256" key="2">
    <source>
        <dbReference type="SAM" id="Phobius"/>
    </source>
</evidence>
<dbReference type="Proteomes" id="UP000234585">
    <property type="component" value="Unassembled WGS sequence"/>
</dbReference>
<dbReference type="RefSeq" id="XP_024667298.1">
    <property type="nucleotide sequence ID" value="XM_024814621.1"/>
</dbReference>
<feature type="region of interest" description="Disordered" evidence="1">
    <location>
        <begin position="67"/>
        <end position="102"/>
    </location>
</feature>
<keyword evidence="4" id="KW-1185">Reference proteome</keyword>
<feature type="transmembrane region" description="Helical" evidence="2">
    <location>
        <begin position="19"/>
        <end position="43"/>
    </location>
</feature>
<reference evidence="3 4" key="1">
    <citation type="submission" date="2017-12" db="EMBL/GenBank/DDBJ databases">
        <authorList>
            <consortium name="DOE Joint Genome Institute"/>
            <person name="Haridas S."/>
            <person name="Kjaerbolling I."/>
            <person name="Vesth T.C."/>
            <person name="Frisvad J.C."/>
            <person name="Nybo J.L."/>
            <person name="Theobald S."/>
            <person name="Kuo A."/>
            <person name="Bowyer P."/>
            <person name="Matsuda Y."/>
            <person name="Mondo S."/>
            <person name="Lyhne E.K."/>
            <person name="Kogle M.E."/>
            <person name="Clum A."/>
            <person name="Lipzen A."/>
            <person name="Salamov A."/>
            <person name="Ngan C.Y."/>
            <person name="Daum C."/>
            <person name="Chiniquy J."/>
            <person name="Barry K."/>
            <person name="LaButti K."/>
            <person name="Simmons B.A."/>
            <person name="Magnuson J.K."/>
            <person name="Mortensen U.H."/>
            <person name="Larsen T.O."/>
            <person name="Grigoriev I.V."/>
            <person name="Baker S.E."/>
            <person name="Andersen M.R."/>
            <person name="Nordberg H.P."/>
            <person name="Cantor M.N."/>
            <person name="Hua S.X."/>
        </authorList>
    </citation>
    <scope>NUCLEOTIDE SEQUENCE [LARGE SCALE GENOMIC DNA]</scope>
    <source>
        <strain evidence="3 4">CBS 102.13</strain>
    </source>
</reference>
<keyword evidence="2" id="KW-1133">Transmembrane helix</keyword>
<accession>A0A2I2EY25</accession>
<evidence type="ECO:0000313" key="4">
    <source>
        <dbReference type="Proteomes" id="UP000234585"/>
    </source>
</evidence>
<gene>
    <name evidence="3" type="ORF">BDW47DRAFT_114289</name>
</gene>
<keyword evidence="2" id="KW-0472">Membrane</keyword>
<dbReference type="EMBL" id="KZ559215">
    <property type="protein sequence ID" value="PLB33286.1"/>
    <property type="molecule type" value="Genomic_DNA"/>
</dbReference>
<dbReference type="GeneID" id="36521781"/>
<organism evidence="3 4">
    <name type="scientific">Aspergillus candidus</name>
    <dbReference type="NCBI Taxonomy" id="41067"/>
    <lineage>
        <taxon>Eukaryota</taxon>
        <taxon>Fungi</taxon>
        <taxon>Dikarya</taxon>
        <taxon>Ascomycota</taxon>
        <taxon>Pezizomycotina</taxon>
        <taxon>Eurotiomycetes</taxon>
        <taxon>Eurotiomycetidae</taxon>
        <taxon>Eurotiales</taxon>
        <taxon>Aspergillaceae</taxon>
        <taxon>Aspergillus</taxon>
        <taxon>Aspergillus subgen. Circumdati</taxon>
    </lineage>
</organism>
<protein>
    <submittedName>
        <fullName evidence="3">Uncharacterized protein</fullName>
    </submittedName>
</protein>
<dbReference type="AlphaFoldDB" id="A0A2I2EY25"/>
<feature type="compositionally biased region" description="Basic residues" evidence="1">
    <location>
        <begin position="76"/>
        <end position="102"/>
    </location>
</feature>
<keyword evidence="2" id="KW-0812">Transmembrane</keyword>
<name>A0A2I2EY25_ASPCN</name>
<evidence type="ECO:0000256" key="1">
    <source>
        <dbReference type="SAM" id="MobiDB-lite"/>
    </source>
</evidence>
<proteinExistence type="predicted"/>